<dbReference type="VEuPathDB" id="FungiDB:PC110_g21008"/>
<keyword evidence="2" id="KW-1185">Reference proteome</keyword>
<comment type="caution">
    <text evidence="1">The sequence shown here is derived from an EMBL/GenBank/DDBJ whole genome shotgun (WGS) entry which is preliminary data.</text>
</comment>
<dbReference type="Proteomes" id="UP000251314">
    <property type="component" value="Unassembled WGS sequence"/>
</dbReference>
<evidence type="ECO:0000313" key="2">
    <source>
        <dbReference type="Proteomes" id="UP000251314"/>
    </source>
</evidence>
<sequence length="36" mass="3939">MLLAVGRPLNAFHRCVSISGSILQYRLPPLVGDNVM</sequence>
<organism evidence="1 2">
    <name type="scientific">Phytophthora cactorum</name>
    <dbReference type="NCBI Taxonomy" id="29920"/>
    <lineage>
        <taxon>Eukaryota</taxon>
        <taxon>Sar</taxon>
        <taxon>Stramenopiles</taxon>
        <taxon>Oomycota</taxon>
        <taxon>Peronosporomycetes</taxon>
        <taxon>Peronosporales</taxon>
        <taxon>Peronosporaceae</taxon>
        <taxon>Phytophthora</taxon>
    </lineage>
</organism>
<protein>
    <submittedName>
        <fullName evidence="1">Uncharacterized protein</fullName>
    </submittedName>
</protein>
<name>A0A329REV4_9STRA</name>
<proteinExistence type="predicted"/>
<dbReference type="EMBL" id="MJFZ01001280">
    <property type="protein sequence ID" value="RAW22549.1"/>
    <property type="molecule type" value="Genomic_DNA"/>
</dbReference>
<dbReference type="AlphaFoldDB" id="A0A329REV4"/>
<accession>A0A329REV4</accession>
<reference evidence="1 2" key="1">
    <citation type="submission" date="2018-01" db="EMBL/GenBank/DDBJ databases">
        <title>Draft genome of the strawberry crown rot pathogen Phytophthora cactorum.</title>
        <authorList>
            <person name="Armitage A.D."/>
            <person name="Lysoe E."/>
            <person name="Nellist C.F."/>
            <person name="Harrison R.J."/>
            <person name="Brurberg M.B."/>
        </authorList>
    </citation>
    <scope>NUCLEOTIDE SEQUENCE [LARGE SCALE GENOMIC DNA]</scope>
    <source>
        <strain evidence="1 2">10300</strain>
    </source>
</reference>
<evidence type="ECO:0000313" key="1">
    <source>
        <dbReference type="EMBL" id="RAW22549.1"/>
    </source>
</evidence>
<gene>
    <name evidence="1" type="ORF">PC110_g21008</name>
</gene>